<name>A0A167LJP9_9GAMM</name>
<gene>
    <name evidence="1" type="ORF">N478_21965</name>
</gene>
<dbReference type="RefSeq" id="WP_063381750.1">
    <property type="nucleotide sequence ID" value="NZ_AUXX01000026.1"/>
</dbReference>
<accession>A0A167LJP9</accession>
<evidence type="ECO:0008006" key="3">
    <source>
        <dbReference type="Google" id="ProtNLM"/>
    </source>
</evidence>
<dbReference type="AlphaFoldDB" id="A0A167LJP9"/>
<organism evidence="1 2">
    <name type="scientific">Pseudoalteromonas luteoviolacea S4060-1</name>
    <dbReference type="NCBI Taxonomy" id="1365257"/>
    <lineage>
        <taxon>Bacteria</taxon>
        <taxon>Pseudomonadati</taxon>
        <taxon>Pseudomonadota</taxon>
        <taxon>Gammaproteobacteria</taxon>
        <taxon>Alteromonadales</taxon>
        <taxon>Pseudoalteromonadaceae</taxon>
        <taxon>Pseudoalteromonas</taxon>
    </lineage>
</organism>
<reference evidence="1 2" key="1">
    <citation type="submission" date="2013-07" db="EMBL/GenBank/DDBJ databases">
        <title>Comparative Genomic and Metabolomic Analysis of Twelve Strains of Pseudoalteromonas luteoviolacea.</title>
        <authorList>
            <person name="Vynne N.G."/>
            <person name="Mansson M."/>
            <person name="Gram L."/>
        </authorList>
    </citation>
    <scope>NUCLEOTIDE SEQUENCE [LARGE SCALE GENOMIC DNA]</scope>
    <source>
        <strain evidence="1 2">S4060-1</strain>
    </source>
</reference>
<dbReference type="EMBL" id="AUXX01000026">
    <property type="protein sequence ID" value="KZN64665.1"/>
    <property type="molecule type" value="Genomic_DNA"/>
</dbReference>
<comment type="caution">
    <text evidence="1">The sequence shown here is derived from an EMBL/GenBank/DDBJ whole genome shotgun (WGS) entry which is preliminary data.</text>
</comment>
<evidence type="ECO:0000313" key="2">
    <source>
        <dbReference type="Proteomes" id="UP000076661"/>
    </source>
</evidence>
<dbReference type="PATRIC" id="fig|1365257.3.peg.3202"/>
<dbReference type="Proteomes" id="UP000076661">
    <property type="component" value="Unassembled WGS sequence"/>
</dbReference>
<sequence>MKLTEGQGVTDKDAIGMGVANTTQAWHSSLPDCLFMAIELEAREKFAIPDMARLFGEHSYYFDCKQKKGLDVLFGRYEDSQYYALENDTLSGYVGDKLLALYGLKVVALSFSKQAALDHYLATQLAKNQRVICEFSAKHVPYRIEDYHKHYGYHIVTFKASDKDSGSFMVDDALKQDVYISASDYQLSFQNVLAHEGCVRVYQLEQVGPSSPLTLEWALKQVEQNIAGLSSDKMHIGTSAISECLEYISCLQTIERPFVVPGLWVFSLQRASTFDWLRALQKDFPDPTLQHICSPMLDALPHLAKSWKEVEVLMRLSCRSKSVTGDQIYQRIVHLCETELALIPVWSELRDWLHSQRCAS</sequence>
<proteinExistence type="predicted"/>
<protein>
    <recommendedName>
        <fullName evidence="3">Butirosin biosynthesis protein H N-terminal domain-containing protein</fullName>
    </recommendedName>
</protein>
<evidence type="ECO:0000313" key="1">
    <source>
        <dbReference type="EMBL" id="KZN64665.1"/>
    </source>
</evidence>